<keyword evidence="7" id="KW-1185">Reference proteome</keyword>
<evidence type="ECO:0000313" key="6">
    <source>
        <dbReference type="EMBL" id="KOO26700.1"/>
    </source>
</evidence>
<protein>
    <submittedName>
        <fullName evidence="6">Helicase domain-containing protein</fullName>
    </submittedName>
</protein>
<organism evidence="6 7">
    <name type="scientific">Chrysochromulina tobinii</name>
    <dbReference type="NCBI Taxonomy" id="1460289"/>
    <lineage>
        <taxon>Eukaryota</taxon>
        <taxon>Haptista</taxon>
        <taxon>Haptophyta</taxon>
        <taxon>Prymnesiophyceae</taxon>
        <taxon>Prymnesiales</taxon>
        <taxon>Chrysochromulinaceae</taxon>
        <taxon>Chrysochromulina</taxon>
    </lineage>
</organism>
<evidence type="ECO:0000259" key="5">
    <source>
        <dbReference type="PROSITE" id="PS51194"/>
    </source>
</evidence>
<gene>
    <name evidence="6" type="ORF">Ctob_005706</name>
</gene>
<proteinExistence type="predicted"/>
<dbReference type="GO" id="GO:0005524">
    <property type="term" value="F:ATP binding"/>
    <property type="evidence" value="ECO:0007669"/>
    <property type="project" value="UniProtKB-KW"/>
</dbReference>
<accession>A0A0M0JJN3</accession>
<feature type="domain" description="Helicase C-terminal" evidence="5">
    <location>
        <begin position="1"/>
        <end position="91"/>
    </location>
</feature>
<dbReference type="SUPFAM" id="SSF52540">
    <property type="entry name" value="P-loop containing nucleoside triphosphate hydrolases"/>
    <property type="match status" value="1"/>
</dbReference>
<comment type="caution">
    <text evidence="6">The sequence shown here is derived from an EMBL/GenBank/DDBJ whole genome shotgun (WGS) entry which is preliminary data.</text>
</comment>
<dbReference type="Gene3D" id="3.40.50.300">
    <property type="entry name" value="P-loop containing nucleotide triphosphate hydrolases"/>
    <property type="match status" value="1"/>
</dbReference>
<keyword evidence="3 6" id="KW-0347">Helicase</keyword>
<keyword evidence="2" id="KW-0378">Hydrolase</keyword>
<dbReference type="OrthoDB" id="5600252at2759"/>
<evidence type="ECO:0000256" key="1">
    <source>
        <dbReference type="ARBA" id="ARBA00022741"/>
    </source>
</evidence>
<dbReference type="InterPro" id="IPR027417">
    <property type="entry name" value="P-loop_NTPase"/>
</dbReference>
<dbReference type="PROSITE" id="PS51194">
    <property type="entry name" value="HELICASE_CTER"/>
    <property type="match status" value="1"/>
</dbReference>
<dbReference type="EMBL" id="JWZX01002816">
    <property type="protein sequence ID" value="KOO26700.1"/>
    <property type="molecule type" value="Genomic_DNA"/>
</dbReference>
<evidence type="ECO:0000313" key="7">
    <source>
        <dbReference type="Proteomes" id="UP000037460"/>
    </source>
</evidence>
<dbReference type="GO" id="GO:0005634">
    <property type="term" value="C:nucleus"/>
    <property type="evidence" value="ECO:0007669"/>
    <property type="project" value="TreeGrafter"/>
</dbReference>
<dbReference type="InterPro" id="IPR001650">
    <property type="entry name" value="Helicase_C-like"/>
</dbReference>
<dbReference type="Pfam" id="PF00271">
    <property type="entry name" value="Helicase_C"/>
    <property type="match status" value="1"/>
</dbReference>
<dbReference type="Proteomes" id="UP000037460">
    <property type="component" value="Unassembled WGS sequence"/>
</dbReference>
<dbReference type="PANTHER" id="PTHR18934:SF237">
    <property type="entry name" value="ATP-DEPENDENT DNA_RNA HELICASE DHX36"/>
    <property type="match status" value="1"/>
</dbReference>
<evidence type="ECO:0000256" key="2">
    <source>
        <dbReference type="ARBA" id="ARBA00022801"/>
    </source>
</evidence>
<evidence type="ECO:0000256" key="3">
    <source>
        <dbReference type="ARBA" id="ARBA00022806"/>
    </source>
</evidence>
<evidence type="ECO:0000256" key="4">
    <source>
        <dbReference type="ARBA" id="ARBA00022840"/>
    </source>
</evidence>
<dbReference type="GO" id="GO:0003723">
    <property type="term" value="F:RNA binding"/>
    <property type="evidence" value="ECO:0007669"/>
    <property type="project" value="TreeGrafter"/>
</dbReference>
<dbReference type="GO" id="GO:0016787">
    <property type="term" value="F:hydrolase activity"/>
    <property type="evidence" value="ECO:0007669"/>
    <property type="project" value="UniProtKB-KW"/>
</dbReference>
<dbReference type="SMART" id="SM00490">
    <property type="entry name" value="HELICc"/>
    <property type="match status" value="1"/>
</dbReference>
<keyword evidence="4" id="KW-0067">ATP-binding</keyword>
<dbReference type="PANTHER" id="PTHR18934">
    <property type="entry name" value="ATP-DEPENDENT RNA HELICASE"/>
    <property type="match status" value="1"/>
</dbReference>
<name>A0A0M0JJN3_9EUKA</name>
<dbReference type="GO" id="GO:0004386">
    <property type="term" value="F:helicase activity"/>
    <property type="evidence" value="ECO:0007669"/>
    <property type="project" value="UniProtKB-KW"/>
</dbReference>
<sequence>MTTSIAISEQLAVFQQPPNGQRKVVIATNIAETSITIDDIIIVIDSGRAKENRYDALNRLPQLIDCWISTANRRQRRGRAGRVQAGEAFYM</sequence>
<dbReference type="AlphaFoldDB" id="A0A0M0JJN3"/>
<keyword evidence="1" id="KW-0547">Nucleotide-binding</keyword>
<reference evidence="7" key="1">
    <citation type="journal article" date="2015" name="PLoS Genet.">
        <title>Genome Sequence and Transcriptome Analyses of Chrysochromulina tobin: Metabolic Tools for Enhanced Algal Fitness in the Prominent Order Prymnesiales (Haptophyceae).</title>
        <authorList>
            <person name="Hovde B.T."/>
            <person name="Deodato C.R."/>
            <person name="Hunsperger H.M."/>
            <person name="Ryken S.A."/>
            <person name="Yost W."/>
            <person name="Jha R.K."/>
            <person name="Patterson J."/>
            <person name="Monnat R.J. Jr."/>
            <person name="Barlow S.B."/>
            <person name="Starkenburg S.R."/>
            <person name="Cattolico R.A."/>
        </authorList>
    </citation>
    <scope>NUCLEOTIDE SEQUENCE</scope>
    <source>
        <strain evidence="7">CCMP291</strain>
    </source>
</reference>